<keyword evidence="8" id="KW-1185">Reference proteome</keyword>
<dbReference type="GO" id="GO:0016020">
    <property type="term" value="C:membrane"/>
    <property type="evidence" value="ECO:0007669"/>
    <property type="project" value="UniProtKB-SubCell"/>
</dbReference>
<evidence type="ECO:0000256" key="1">
    <source>
        <dbReference type="ARBA" id="ARBA00004141"/>
    </source>
</evidence>
<keyword evidence="3 6" id="KW-0812">Transmembrane</keyword>
<dbReference type="Proteomes" id="UP000244855">
    <property type="component" value="Unassembled WGS sequence"/>
</dbReference>
<feature type="transmembrane region" description="Helical" evidence="6">
    <location>
        <begin position="101"/>
        <end position="124"/>
    </location>
</feature>
<evidence type="ECO:0000256" key="5">
    <source>
        <dbReference type="ARBA" id="ARBA00023136"/>
    </source>
</evidence>
<dbReference type="OrthoDB" id="3257095at2759"/>
<keyword evidence="4 6" id="KW-1133">Transmembrane helix</keyword>
<evidence type="ECO:0000313" key="7">
    <source>
        <dbReference type="EMBL" id="PVH90052.1"/>
    </source>
</evidence>
<accession>A0A2V1CWJ6</accession>
<organism evidence="7 8">
    <name type="scientific">Periconia macrospinosa</name>
    <dbReference type="NCBI Taxonomy" id="97972"/>
    <lineage>
        <taxon>Eukaryota</taxon>
        <taxon>Fungi</taxon>
        <taxon>Dikarya</taxon>
        <taxon>Ascomycota</taxon>
        <taxon>Pezizomycotina</taxon>
        <taxon>Dothideomycetes</taxon>
        <taxon>Pleosporomycetidae</taxon>
        <taxon>Pleosporales</taxon>
        <taxon>Massarineae</taxon>
        <taxon>Periconiaceae</taxon>
        <taxon>Periconia</taxon>
    </lineage>
</organism>
<feature type="non-terminal residue" evidence="7">
    <location>
        <position position="272"/>
    </location>
</feature>
<feature type="transmembrane region" description="Helical" evidence="6">
    <location>
        <begin position="57"/>
        <end position="80"/>
    </location>
</feature>
<dbReference type="PANTHER" id="PTHR45649:SF5">
    <property type="entry name" value="GABA TRANSPORTER (EUROFUNG)-RELATED"/>
    <property type="match status" value="1"/>
</dbReference>
<evidence type="ECO:0000256" key="3">
    <source>
        <dbReference type="ARBA" id="ARBA00022692"/>
    </source>
</evidence>
<proteinExistence type="predicted"/>
<dbReference type="PANTHER" id="PTHR45649">
    <property type="entry name" value="AMINO-ACID PERMEASE BAT1"/>
    <property type="match status" value="1"/>
</dbReference>
<keyword evidence="5 6" id="KW-0472">Membrane</keyword>
<evidence type="ECO:0000256" key="6">
    <source>
        <dbReference type="SAM" id="Phobius"/>
    </source>
</evidence>
<evidence type="ECO:0000256" key="4">
    <source>
        <dbReference type="ARBA" id="ARBA00022989"/>
    </source>
</evidence>
<keyword evidence="2" id="KW-0813">Transport</keyword>
<comment type="subcellular location">
    <subcellularLocation>
        <location evidence="1">Membrane</location>
        <topology evidence="1">Multi-pass membrane protein</topology>
    </subcellularLocation>
</comment>
<dbReference type="Pfam" id="PF13520">
    <property type="entry name" value="AA_permease_2"/>
    <property type="match status" value="1"/>
</dbReference>
<protein>
    <recommendedName>
        <fullName evidence="9">Amino acid transporter</fullName>
    </recommendedName>
</protein>
<dbReference type="STRING" id="97972.A0A2V1CWJ6"/>
<dbReference type="InterPro" id="IPR002293">
    <property type="entry name" value="AA/rel_permease1"/>
</dbReference>
<reference evidence="7 8" key="1">
    <citation type="journal article" date="2018" name="Sci. Rep.">
        <title>Comparative genomics provides insights into the lifestyle and reveals functional heterogeneity of dark septate endophytic fungi.</title>
        <authorList>
            <person name="Knapp D.G."/>
            <person name="Nemeth J.B."/>
            <person name="Barry K."/>
            <person name="Hainaut M."/>
            <person name="Henrissat B."/>
            <person name="Johnson J."/>
            <person name="Kuo A."/>
            <person name="Lim J.H.P."/>
            <person name="Lipzen A."/>
            <person name="Nolan M."/>
            <person name="Ohm R.A."/>
            <person name="Tamas L."/>
            <person name="Grigoriev I.V."/>
            <person name="Spatafora J.W."/>
            <person name="Nagy L.G."/>
            <person name="Kovacs G.M."/>
        </authorList>
    </citation>
    <scope>NUCLEOTIDE SEQUENCE [LARGE SCALE GENOMIC DNA]</scope>
    <source>
        <strain evidence="7 8">DSE2036</strain>
    </source>
</reference>
<dbReference type="AlphaFoldDB" id="A0A2V1CWJ6"/>
<feature type="transmembrane region" description="Helical" evidence="6">
    <location>
        <begin position="218"/>
        <end position="239"/>
    </location>
</feature>
<dbReference type="GO" id="GO:0022857">
    <property type="term" value="F:transmembrane transporter activity"/>
    <property type="evidence" value="ECO:0007669"/>
    <property type="project" value="InterPro"/>
</dbReference>
<gene>
    <name evidence="7" type="ORF">DM02DRAFT_678823</name>
</gene>
<evidence type="ECO:0000256" key="2">
    <source>
        <dbReference type="ARBA" id="ARBA00022448"/>
    </source>
</evidence>
<feature type="transmembrane region" description="Helical" evidence="6">
    <location>
        <begin position="251"/>
        <end position="271"/>
    </location>
</feature>
<dbReference type="EMBL" id="KZ806798">
    <property type="protein sequence ID" value="PVH90052.1"/>
    <property type="molecule type" value="Genomic_DNA"/>
</dbReference>
<feature type="transmembrane region" description="Helical" evidence="6">
    <location>
        <begin position="20"/>
        <end position="37"/>
    </location>
</feature>
<name>A0A2V1CWJ6_9PLEO</name>
<dbReference type="Gene3D" id="1.20.1740.10">
    <property type="entry name" value="Amino acid/polyamine transporter I"/>
    <property type="match status" value="1"/>
</dbReference>
<feature type="transmembrane region" description="Helical" evidence="6">
    <location>
        <begin position="177"/>
        <end position="198"/>
    </location>
</feature>
<feature type="transmembrane region" description="Helical" evidence="6">
    <location>
        <begin position="144"/>
        <end position="165"/>
    </location>
</feature>
<sequence length="272" mass="29644">MASEDISEQLQHSPRGLERYINLSSVVNFGVIILASWESFAVTFQFALTNGGPSSMFYGSILAGCGVSCVGFSLAELASIDPTVGAQYRWSANFAPFAPRFWGLLQGWLTVAAWCFTCGGPPSILANMISSLAMFNNENYVPKAWHTSLIMIATMLLPLAFNLWFRIVLDGIEITGGILHIILFIVVIVVLIIFGPRSNPSFVFNTLVSDKSGWDNSGVSWGLGLLTITFSVTGFDSVLHMSDEVKKVHTRVPRSIILACTVNSAMLFAFVL</sequence>
<evidence type="ECO:0008006" key="9">
    <source>
        <dbReference type="Google" id="ProtNLM"/>
    </source>
</evidence>
<evidence type="ECO:0000313" key="8">
    <source>
        <dbReference type="Proteomes" id="UP000244855"/>
    </source>
</evidence>